<reference evidence="2" key="2">
    <citation type="journal article" date="2021" name="PeerJ">
        <title>Extensive microbial diversity within the chicken gut microbiome revealed by metagenomics and culture.</title>
        <authorList>
            <person name="Gilroy R."/>
            <person name="Ravi A."/>
            <person name="Getino M."/>
            <person name="Pursley I."/>
            <person name="Horton D.L."/>
            <person name="Alikhan N.F."/>
            <person name="Baker D."/>
            <person name="Gharbi K."/>
            <person name="Hall N."/>
            <person name="Watson M."/>
            <person name="Adriaenssens E.M."/>
            <person name="Foster-Nyarko E."/>
            <person name="Jarju S."/>
            <person name="Secka A."/>
            <person name="Antonio M."/>
            <person name="Oren A."/>
            <person name="Chaudhuri R.R."/>
            <person name="La Ragione R."/>
            <person name="Hildebrand F."/>
            <person name="Pallen M.J."/>
        </authorList>
    </citation>
    <scope>NUCLEOTIDE SEQUENCE</scope>
    <source>
        <strain evidence="2">6919</strain>
    </source>
</reference>
<dbReference type="Proteomes" id="UP000823598">
    <property type="component" value="Unassembled WGS sequence"/>
</dbReference>
<evidence type="ECO:0000313" key="2">
    <source>
        <dbReference type="EMBL" id="MBO8476157.1"/>
    </source>
</evidence>
<evidence type="ECO:0000313" key="3">
    <source>
        <dbReference type="Proteomes" id="UP000823598"/>
    </source>
</evidence>
<dbReference type="EMBL" id="JADIMC010000047">
    <property type="protein sequence ID" value="MBO8476157.1"/>
    <property type="molecule type" value="Genomic_DNA"/>
</dbReference>
<proteinExistence type="predicted"/>
<organism evidence="2 3">
    <name type="scientific">Candidatus Limisoma faecipullorum</name>
    <dbReference type="NCBI Taxonomy" id="2840854"/>
    <lineage>
        <taxon>Bacteria</taxon>
        <taxon>Pseudomonadati</taxon>
        <taxon>Bacteroidota</taxon>
        <taxon>Bacteroidia</taxon>
        <taxon>Bacteroidales</taxon>
        <taxon>Candidatus Limisoma</taxon>
    </lineage>
</organism>
<accession>A0A9D9IPD9</accession>
<reference evidence="2" key="1">
    <citation type="submission" date="2020-10" db="EMBL/GenBank/DDBJ databases">
        <authorList>
            <person name="Gilroy R."/>
        </authorList>
    </citation>
    <scope>NUCLEOTIDE SEQUENCE</scope>
    <source>
        <strain evidence="2">6919</strain>
    </source>
</reference>
<dbReference type="CDD" id="cd14948">
    <property type="entry name" value="BACON"/>
    <property type="match status" value="1"/>
</dbReference>
<name>A0A9D9IPD9_9BACT</name>
<dbReference type="InterPro" id="IPR024361">
    <property type="entry name" value="BACON"/>
</dbReference>
<dbReference type="Gene3D" id="2.60.40.10">
    <property type="entry name" value="Immunoglobulins"/>
    <property type="match status" value="1"/>
</dbReference>
<dbReference type="InterPro" id="IPR013783">
    <property type="entry name" value="Ig-like_fold"/>
</dbReference>
<evidence type="ECO:0000259" key="1">
    <source>
        <dbReference type="Pfam" id="PF13004"/>
    </source>
</evidence>
<dbReference type="PROSITE" id="PS51257">
    <property type="entry name" value="PROKAR_LIPOPROTEIN"/>
    <property type="match status" value="1"/>
</dbReference>
<feature type="domain" description="BACON" evidence="1">
    <location>
        <begin position="63"/>
        <end position="117"/>
    </location>
</feature>
<dbReference type="AlphaFoldDB" id="A0A9D9IPD9"/>
<comment type="caution">
    <text evidence="2">The sequence shown here is derived from an EMBL/GenBank/DDBJ whole genome shotgun (WGS) entry which is preliminary data.</text>
</comment>
<gene>
    <name evidence="2" type="ORF">IAB88_04110</name>
</gene>
<protein>
    <submittedName>
        <fullName evidence="2">BACON domain-containing protein</fullName>
    </submittedName>
</protein>
<sequence>MRNYLIYLLPFLLIAVSCGDEDDVLPDFLSGEGGFFEISPNFGVLDIVQFEASGNWYVYVDYKSSDENWIDISPTMGESGKYVLYMTVSNNDTEAVREADVVVKCSNSQIVYTIMQEAKKVEPVIIPEDGLDLIRSVKIEEYEPGNVLKKMSVVNFDYDECLRLVSAEIDADGEGHMVDVYYDSVNKYVSFDFGEWSTKFNLSSDGLVEGGDWGASFVGGYLQSFCGYDISWNDGNISSICGNENTVAISSDSNIPMSGNFYLDIMLVYGLVADEIITVTDVMPMFQREFLGKASVFMPSLIEMNGMQYMYVYASDDYERIVEIHEYEIGEEGTDTYIHRRYMLNYVYEQKKQTGWSALSLKRDSNP</sequence>
<dbReference type="Pfam" id="PF13004">
    <property type="entry name" value="BACON"/>
    <property type="match status" value="1"/>
</dbReference>